<dbReference type="Pfam" id="PF03551">
    <property type="entry name" value="PadR"/>
    <property type="match status" value="1"/>
</dbReference>
<evidence type="ECO:0000313" key="2">
    <source>
        <dbReference type="EMBL" id="GIP55285.1"/>
    </source>
</evidence>
<organism evidence="2 3">
    <name type="scientific">Paenibacillus vini</name>
    <dbReference type="NCBI Taxonomy" id="1476024"/>
    <lineage>
        <taxon>Bacteria</taxon>
        <taxon>Bacillati</taxon>
        <taxon>Bacillota</taxon>
        <taxon>Bacilli</taxon>
        <taxon>Bacillales</taxon>
        <taxon>Paenibacillaceae</taxon>
        <taxon>Paenibacillus</taxon>
    </lineage>
</organism>
<keyword evidence="3" id="KW-1185">Reference proteome</keyword>
<dbReference type="SUPFAM" id="SSF46785">
    <property type="entry name" value="Winged helix' DNA-binding domain"/>
    <property type="match status" value="1"/>
</dbReference>
<dbReference type="InterPro" id="IPR005149">
    <property type="entry name" value="Tscrpt_reg_PadR_N"/>
</dbReference>
<feature type="domain" description="Transcription regulator PadR N-terminal" evidence="1">
    <location>
        <begin position="7"/>
        <end position="78"/>
    </location>
</feature>
<proteinExistence type="predicted"/>
<protein>
    <recommendedName>
        <fullName evidence="1">Transcription regulator PadR N-terminal domain-containing protein</fullName>
    </recommendedName>
</protein>
<comment type="caution">
    <text evidence="2">The sequence shown here is derived from an EMBL/GenBank/DDBJ whole genome shotgun (WGS) entry which is preliminary data.</text>
</comment>
<dbReference type="PANTHER" id="PTHR43252:SF2">
    <property type="entry name" value="TRANSCRIPTION REGULATOR, PADR-LIKE FAMILY"/>
    <property type="match status" value="1"/>
</dbReference>
<dbReference type="EMBL" id="BOSL01000017">
    <property type="protein sequence ID" value="GIP55285.1"/>
    <property type="molecule type" value="Genomic_DNA"/>
</dbReference>
<dbReference type="RefSeq" id="WP_211021027.1">
    <property type="nucleotide sequence ID" value="NZ_BOSL01000017.1"/>
</dbReference>
<dbReference type="Gene3D" id="1.10.10.10">
    <property type="entry name" value="Winged helix-like DNA-binding domain superfamily/Winged helix DNA-binding domain"/>
    <property type="match status" value="1"/>
</dbReference>
<sequence>MEIELLILAQLMQGPKHGYEIKKNIVFVMNNKKIINNNSLYPKLRRFEEQGMVSKTMEEQEGRPNRHVYAITEKGRKDFYDKINCFTPEMIEVDDEWSIRLAYYNLLNEQTRTRLFEYRMQMIQDRMSRLEKLSLSVGDSKYLMYSPELYFYTQNMLEKEKELISAMEEQMKDRLSNSD</sequence>
<dbReference type="InterPro" id="IPR036388">
    <property type="entry name" value="WH-like_DNA-bd_sf"/>
</dbReference>
<dbReference type="Proteomes" id="UP000679992">
    <property type="component" value="Unassembled WGS sequence"/>
</dbReference>
<evidence type="ECO:0000313" key="3">
    <source>
        <dbReference type="Proteomes" id="UP000679992"/>
    </source>
</evidence>
<gene>
    <name evidence="2" type="ORF">J42TS3_43200</name>
</gene>
<dbReference type="InterPro" id="IPR036390">
    <property type="entry name" value="WH_DNA-bd_sf"/>
</dbReference>
<name>A0ABQ4MIR0_9BACL</name>
<reference evidence="2 3" key="1">
    <citation type="submission" date="2021-03" db="EMBL/GenBank/DDBJ databases">
        <title>Antimicrobial resistance genes in bacteria isolated from Japanese honey, and their potential for conferring macrolide and lincosamide resistance in the American foulbrood pathogen Paenibacillus larvae.</title>
        <authorList>
            <person name="Okamoto M."/>
            <person name="Kumagai M."/>
            <person name="Kanamori H."/>
            <person name="Takamatsu D."/>
        </authorList>
    </citation>
    <scope>NUCLEOTIDE SEQUENCE [LARGE SCALE GENOMIC DNA]</scope>
    <source>
        <strain evidence="2 3">J42TS3</strain>
    </source>
</reference>
<dbReference type="PANTHER" id="PTHR43252">
    <property type="entry name" value="TRANSCRIPTIONAL REGULATOR YQJI"/>
    <property type="match status" value="1"/>
</dbReference>
<evidence type="ECO:0000259" key="1">
    <source>
        <dbReference type="Pfam" id="PF03551"/>
    </source>
</evidence>
<accession>A0ABQ4MIR0</accession>